<name>A0A9X6STC9_BACCE</name>
<reference evidence="2 3" key="1">
    <citation type="submission" date="2017-09" db="EMBL/GenBank/DDBJ databases">
        <title>Large-scale bioinformatics analysis of Bacillus genomes uncovers conserved roles of natural products in bacterial physiology.</title>
        <authorList>
            <consortium name="Agbiome Team Llc"/>
            <person name="Bleich R.M."/>
            <person name="Grubbs K.J."/>
            <person name="Santa Maria K.C."/>
            <person name="Allen S.E."/>
            <person name="Farag S."/>
            <person name="Shank E.A."/>
            <person name="Bowers A."/>
        </authorList>
    </citation>
    <scope>NUCLEOTIDE SEQUENCE [LARGE SCALE GENOMIC DNA]</scope>
    <source>
        <strain evidence="2 3">AFS092789</strain>
    </source>
</reference>
<feature type="domain" description="Calcineurin-like phosphoesterase" evidence="1">
    <location>
        <begin position="4"/>
        <end position="238"/>
    </location>
</feature>
<comment type="caution">
    <text evidence="2">The sequence shown here is derived from an EMBL/GenBank/DDBJ whole genome shotgun (WGS) entry which is preliminary data.</text>
</comment>
<dbReference type="InterPro" id="IPR029052">
    <property type="entry name" value="Metallo-depent_PP-like"/>
</dbReference>
<dbReference type="Proteomes" id="UP000219922">
    <property type="component" value="Unassembled WGS sequence"/>
</dbReference>
<dbReference type="PANTHER" id="PTHR37844">
    <property type="entry name" value="SER/THR PROTEIN PHOSPHATASE SUPERFAMILY (AFU_ORTHOLOGUE AFUA_1G14840)"/>
    <property type="match status" value="1"/>
</dbReference>
<dbReference type="AlphaFoldDB" id="A0A9X6STC9"/>
<accession>A0A9X6STC9</accession>
<evidence type="ECO:0000313" key="2">
    <source>
        <dbReference type="EMBL" id="PDZ94782.1"/>
    </source>
</evidence>
<evidence type="ECO:0000313" key="3">
    <source>
        <dbReference type="Proteomes" id="UP000219922"/>
    </source>
</evidence>
<dbReference type="SUPFAM" id="SSF56300">
    <property type="entry name" value="Metallo-dependent phosphatases"/>
    <property type="match status" value="1"/>
</dbReference>
<dbReference type="InterPro" id="IPR004843">
    <property type="entry name" value="Calcineurin-like_PHP"/>
</dbReference>
<proteinExistence type="predicted"/>
<gene>
    <name evidence="2" type="ORF">CON36_31965</name>
</gene>
<dbReference type="GO" id="GO:0016787">
    <property type="term" value="F:hydrolase activity"/>
    <property type="evidence" value="ECO:0007669"/>
    <property type="project" value="InterPro"/>
</dbReference>
<dbReference type="Gene3D" id="3.60.21.10">
    <property type="match status" value="1"/>
</dbReference>
<dbReference type="EMBL" id="NVMX01000115">
    <property type="protein sequence ID" value="PDZ94782.1"/>
    <property type="molecule type" value="Genomic_DNA"/>
</dbReference>
<dbReference type="RefSeq" id="WP_098006654.1">
    <property type="nucleotide sequence ID" value="NZ_NUJB01000036.1"/>
</dbReference>
<protein>
    <recommendedName>
        <fullName evidence="1">Calcineurin-like phosphoesterase domain-containing protein</fullName>
    </recommendedName>
</protein>
<dbReference type="PANTHER" id="PTHR37844:SF2">
    <property type="entry name" value="SER_THR PROTEIN PHOSPHATASE SUPERFAMILY (AFU_ORTHOLOGUE AFUA_1G14840)"/>
    <property type="match status" value="1"/>
</dbReference>
<sequence>MKSFDIMSDIHLDFWVPMDHNIIKLEKKTKLFAESLIPDNPSRILIIPGDLGHYNLQNYWCLQHLSSIYDYVFLVFGNHDYYLENGNQKKKYKRNSNNRIMEMKNMTRNLENVFHLEGTSVEIDGMYYGGTGMWYDFQYGQQVQGFNEDELRYIWANNSNDYKKINGFLTLDKFEEEKSQLEEVIGRLDVVITHMGPTWDLSPYKEDESKHNSYYFFDGKEFFNDKKERIWCFGHAHMELDKRVGSTRFISHALGYPDEGEHKKFKQVYF</sequence>
<organism evidence="2 3">
    <name type="scientific">Bacillus cereus</name>
    <dbReference type="NCBI Taxonomy" id="1396"/>
    <lineage>
        <taxon>Bacteria</taxon>
        <taxon>Bacillati</taxon>
        <taxon>Bacillota</taxon>
        <taxon>Bacilli</taxon>
        <taxon>Bacillales</taxon>
        <taxon>Bacillaceae</taxon>
        <taxon>Bacillus</taxon>
        <taxon>Bacillus cereus group</taxon>
    </lineage>
</organism>
<dbReference type="Pfam" id="PF00149">
    <property type="entry name" value="Metallophos"/>
    <property type="match status" value="1"/>
</dbReference>
<evidence type="ECO:0000259" key="1">
    <source>
        <dbReference type="Pfam" id="PF00149"/>
    </source>
</evidence>